<dbReference type="InterPro" id="IPR026891">
    <property type="entry name" value="Fn3-like"/>
</dbReference>
<feature type="domain" description="PA14" evidence="7">
    <location>
        <begin position="413"/>
        <end position="580"/>
    </location>
</feature>
<evidence type="ECO:0000313" key="9">
    <source>
        <dbReference type="Proteomes" id="UP000812966"/>
    </source>
</evidence>
<dbReference type="InterPro" id="IPR017853">
    <property type="entry name" value="GH"/>
</dbReference>
<evidence type="ECO:0000259" key="7">
    <source>
        <dbReference type="PROSITE" id="PS51820"/>
    </source>
</evidence>
<dbReference type="GO" id="GO:0008422">
    <property type="term" value="F:beta-glucosidase activity"/>
    <property type="evidence" value="ECO:0007669"/>
    <property type="project" value="UniProtKB-EC"/>
</dbReference>
<keyword evidence="4 6" id="KW-0378">Hydrolase</keyword>
<dbReference type="InterPro" id="IPR050288">
    <property type="entry name" value="Cellulose_deg_GH3"/>
</dbReference>
<evidence type="ECO:0000313" key="8">
    <source>
        <dbReference type="EMBL" id="KAG7532185.1"/>
    </source>
</evidence>
<dbReference type="PANTHER" id="PTHR42715:SF27">
    <property type="entry name" value="BETA-GLUCOSIDASE-RELATED"/>
    <property type="match status" value="1"/>
</dbReference>
<name>A0A8K0JLI5_9TREE</name>
<dbReference type="Gene3D" id="2.60.40.10">
    <property type="entry name" value="Immunoglobulins"/>
    <property type="match status" value="1"/>
</dbReference>
<dbReference type="Pfam" id="PF07691">
    <property type="entry name" value="PA14"/>
    <property type="match status" value="1"/>
</dbReference>
<reference evidence="8" key="1">
    <citation type="submission" date="2020-04" db="EMBL/GenBank/DDBJ databases">
        <title>Analysis of mating type loci in Filobasidium floriforme.</title>
        <authorList>
            <person name="Nowrousian M."/>
        </authorList>
    </citation>
    <scope>NUCLEOTIDE SEQUENCE</scope>
    <source>
        <strain evidence="8">CBS 6242</strain>
    </source>
</reference>
<dbReference type="PRINTS" id="PR00133">
    <property type="entry name" value="GLHYDRLASE3"/>
</dbReference>
<keyword evidence="6" id="KW-0624">Polysaccharide degradation</keyword>
<comment type="similarity">
    <text evidence="2 6">Belongs to the glycosyl hydrolase 3 family.</text>
</comment>
<dbReference type="InterPro" id="IPR002772">
    <property type="entry name" value="Glyco_hydro_3_C"/>
</dbReference>
<comment type="caution">
    <text evidence="8">The sequence shown here is derived from an EMBL/GenBank/DDBJ whole genome shotgun (WGS) entry which is preliminary data.</text>
</comment>
<gene>
    <name evidence="8" type="ORF">FFLO_03734</name>
</gene>
<evidence type="ECO:0000256" key="3">
    <source>
        <dbReference type="ARBA" id="ARBA00012744"/>
    </source>
</evidence>
<evidence type="ECO:0000256" key="1">
    <source>
        <dbReference type="ARBA" id="ARBA00000448"/>
    </source>
</evidence>
<dbReference type="EC" id="3.2.1.21" evidence="3 6"/>
<evidence type="ECO:0000256" key="4">
    <source>
        <dbReference type="ARBA" id="ARBA00022801"/>
    </source>
</evidence>
<dbReference type="InterPro" id="IPR036881">
    <property type="entry name" value="Glyco_hydro_3_C_sf"/>
</dbReference>
<dbReference type="PROSITE" id="PS00775">
    <property type="entry name" value="GLYCOSYL_HYDROL_F3"/>
    <property type="match status" value="1"/>
</dbReference>
<dbReference type="Proteomes" id="UP000812966">
    <property type="component" value="Unassembled WGS sequence"/>
</dbReference>
<keyword evidence="9" id="KW-1185">Reference proteome</keyword>
<dbReference type="Gene3D" id="2.60.120.260">
    <property type="entry name" value="Galactose-binding domain-like"/>
    <property type="match status" value="1"/>
</dbReference>
<dbReference type="InterPro" id="IPR001764">
    <property type="entry name" value="Glyco_hydro_3_N"/>
</dbReference>
<comment type="pathway">
    <text evidence="6">Glycan metabolism; cellulose degradation.</text>
</comment>
<dbReference type="Pfam" id="PF00933">
    <property type="entry name" value="Glyco_hydro_3"/>
    <property type="match status" value="1"/>
</dbReference>
<dbReference type="UniPathway" id="UPA00696"/>
<dbReference type="SUPFAM" id="SSF51445">
    <property type="entry name" value="(Trans)glycosidases"/>
    <property type="match status" value="1"/>
</dbReference>
<dbReference type="SUPFAM" id="SSF52279">
    <property type="entry name" value="Beta-D-glucan exohydrolase, C-terminal domain"/>
    <property type="match status" value="1"/>
</dbReference>
<dbReference type="InterPro" id="IPR019800">
    <property type="entry name" value="Glyco_hydro_3_AS"/>
</dbReference>
<organism evidence="8 9">
    <name type="scientific">Filobasidium floriforme</name>
    <dbReference type="NCBI Taxonomy" id="5210"/>
    <lineage>
        <taxon>Eukaryota</taxon>
        <taxon>Fungi</taxon>
        <taxon>Dikarya</taxon>
        <taxon>Basidiomycota</taxon>
        <taxon>Agaricomycotina</taxon>
        <taxon>Tremellomycetes</taxon>
        <taxon>Filobasidiales</taxon>
        <taxon>Filobasidiaceae</taxon>
        <taxon>Filobasidium</taxon>
    </lineage>
</organism>
<sequence>MVYAIDNFAQADLKEVLEQLNLDEKVSLLAGADWWNTVPIPRIGVPSIRCSDGPNGVRGSSHFMPTPANCIPCATALGSTFDTDLIHQVGGLLARDTKAKCSSMLLAPTCNIQRNPLNGRAFESFSEDPFLSGMLAAAYINGLQESGVGAVIKHFVCNDMEHERFSVSIEVAERVKREIYLTPFMIAQKLAKPWSYMTSYSRTAGLHCSEDPKLLQTLLREEWGFDGLVMSDWFGCYSSEEALKAGLDLEMPGPTRFRKDLVKVLIGSGKLSEDVIDARAHAVLQAIQKSIVADKQTVKNANAKVAEAGRDTPEDRALNRKVAANAIVLLKNSAGILPLDPRKIKTIAVVGPNAKTRTVSGGGSAYLTASYIVPPLKGIQNALESTGIQVKYTAGCYAHRELPMLDGWMTAENDAPGWTARFSNTEFETDDQDLLATLVLPSSRVRINDTRPTGLNDLFYMRLSGYIVAEETGVFEFGMSLVGRARLFVDGQLVIDNGYEKQQTYGGTFYGAGTIEEKGVCNVTAGEKYHIEIEFTNFKNPGKTAEVAIKRGQPSLMTAALRLGGTMKIQDEERALQDAVDLVRSCDAAICFTGSDLGWEGEGADRTQFLLPGRTNELVERLLAVKPETIICNQTGSAFAMPWISEATTLLQSWFGGNETGNAIADVVFGKVNPSGRMPLSFPYQIEDCTGFLNWQAENGKVYYGEGLFVGYRGYEATKRDTMFAFGEGQSYTSFEWSNAKANINAADRAEDIAASVKLTVKNTGQVAGSDVVQLYVHDRESLLRRPYKELKGFRKVYLEPGESQEVEIKMDKLAFSYYDDGQNCWVAEAGAFDLILARSCRKRDVVDTLDVELGTTIRWTGV</sequence>
<dbReference type="SMART" id="SM00758">
    <property type="entry name" value="PA14"/>
    <property type="match status" value="1"/>
</dbReference>
<dbReference type="InterPro" id="IPR013783">
    <property type="entry name" value="Ig-like_fold"/>
</dbReference>
<evidence type="ECO:0000256" key="2">
    <source>
        <dbReference type="ARBA" id="ARBA00005336"/>
    </source>
</evidence>
<dbReference type="GO" id="GO:0030245">
    <property type="term" value="P:cellulose catabolic process"/>
    <property type="evidence" value="ECO:0007669"/>
    <property type="project" value="UniProtKB-UniPathway"/>
</dbReference>
<evidence type="ECO:0000256" key="5">
    <source>
        <dbReference type="ARBA" id="ARBA00023295"/>
    </source>
</evidence>
<accession>A0A8K0JLI5</accession>
<dbReference type="EMBL" id="JABELV010000071">
    <property type="protein sequence ID" value="KAG7532185.1"/>
    <property type="molecule type" value="Genomic_DNA"/>
</dbReference>
<dbReference type="Pfam" id="PF14310">
    <property type="entry name" value="Fn3-like"/>
    <property type="match status" value="1"/>
</dbReference>
<protein>
    <recommendedName>
        <fullName evidence="3 6">beta-glucosidase</fullName>
        <ecNumber evidence="3 6">3.2.1.21</ecNumber>
    </recommendedName>
</protein>
<dbReference type="Pfam" id="PF01915">
    <property type="entry name" value="Glyco_hydro_3_C"/>
    <property type="match status" value="1"/>
</dbReference>
<dbReference type="InterPro" id="IPR036962">
    <property type="entry name" value="Glyco_hydro_3_N_sf"/>
</dbReference>
<dbReference type="AlphaFoldDB" id="A0A8K0JLI5"/>
<dbReference type="InterPro" id="IPR037524">
    <property type="entry name" value="PA14/GLEYA"/>
</dbReference>
<evidence type="ECO:0000256" key="6">
    <source>
        <dbReference type="RuleBase" id="RU361161"/>
    </source>
</evidence>
<dbReference type="InterPro" id="IPR011658">
    <property type="entry name" value="PA14_dom"/>
</dbReference>
<proteinExistence type="inferred from homology"/>
<comment type="catalytic activity">
    <reaction evidence="1 6">
        <text>Hydrolysis of terminal, non-reducing beta-D-glucosyl residues with release of beta-D-glucose.</text>
        <dbReference type="EC" id="3.2.1.21"/>
    </reaction>
</comment>
<dbReference type="SMART" id="SM01217">
    <property type="entry name" value="Fn3_like"/>
    <property type="match status" value="1"/>
</dbReference>
<dbReference type="Gene3D" id="3.40.50.1700">
    <property type="entry name" value="Glycoside hydrolase family 3 C-terminal domain"/>
    <property type="match status" value="1"/>
</dbReference>
<keyword evidence="6" id="KW-0119">Carbohydrate metabolism</keyword>
<dbReference type="PROSITE" id="PS51820">
    <property type="entry name" value="PA14"/>
    <property type="match status" value="1"/>
</dbReference>
<dbReference type="PANTHER" id="PTHR42715">
    <property type="entry name" value="BETA-GLUCOSIDASE"/>
    <property type="match status" value="1"/>
</dbReference>
<dbReference type="Gene3D" id="3.20.20.300">
    <property type="entry name" value="Glycoside hydrolase, family 3, N-terminal domain"/>
    <property type="match status" value="1"/>
</dbReference>
<dbReference type="FunFam" id="2.60.40.10:FF:000495">
    <property type="entry name" value="Periplasmic beta-glucosidase"/>
    <property type="match status" value="1"/>
</dbReference>
<keyword evidence="5 6" id="KW-0326">Glycosidase</keyword>